<dbReference type="EMBL" id="CP096983">
    <property type="protein sequence ID" value="URZ11182.1"/>
    <property type="molecule type" value="Genomic_DNA"/>
</dbReference>
<dbReference type="Pfam" id="PF07875">
    <property type="entry name" value="Coat_F"/>
    <property type="match status" value="1"/>
</dbReference>
<dbReference type="InterPro" id="IPR012851">
    <property type="entry name" value="Spore_coat_CotF-like"/>
</dbReference>
<proteinExistence type="inferred from homology"/>
<evidence type="ECO:0000256" key="2">
    <source>
        <dbReference type="ARBA" id="ARBA00024325"/>
    </source>
</evidence>
<reference evidence="4 5" key="1">
    <citation type="submission" date="2022-04" db="EMBL/GenBank/DDBJ databases">
        <title>Genome sequence of C. roseum typestrain.</title>
        <authorList>
            <person name="Poehlein A."/>
            <person name="Schoch T."/>
            <person name="Duerre P."/>
            <person name="Daniel R."/>
        </authorList>
    </citation>
    <scope>NUCLEOTIDE SEQUENCE [LARGE SCALE GENOMIC DNA]</scope>
    <source>
        <strain evidence="4 5">DSM 7320</strain>
    </source>
</reference>
<name>A0A1S8LQY0_9CLOT</name>
<comment type="similarity">
    <text evidence="3">Belongs to the CotF family.</text>
</comment>
<comment type="subcellular location">
    <subcellularLocation>
        <location evidence="2">Spore coat</location>
    </subcellularLocation>
</comment>
<keyword evidence="5" id="KW-1185">Reference proteome</keyword>
<dbReference type="STRING" id="84029.CROST_29160"/>
<dbReference type="PANTHER" id="PTHR39183:SF1">
    <property type="entry name" value="SPORE COAT PROTEIN F-LIKE PROTEIN YHCQ"/>
    <property type="match status" value="1"/>
</dbReference>
<evidence type="ECO:0000313" key="4">
    <source>
        <dbReference type="EMBL" id="URZ11182.1"/>
    </source>
</evidence>
<evidence type="ECO:0000256" key="1">
    <source>
        <dbReference type="ARBA" id="ARBA00022969"/>
    </source>
</evidence>
<dbReference type="RefSeq" id="WP_077835590.1">
    <property type="nucleotide sequence ID" value="NZ_CP096983.1"/>
</dbReference>
<evidence type="ECO:0000256" key="3">
    <source>
        <dbReference type="ARBA" id="ARBA00024344"/>
    </source>
</evidence>
<dbReference type="AlphaFoldDB" id="A0A1S8LQY0"/>
<evidence type="ECO:0000313" key="5">
    <source>
        <dbReference type="Proteomes" id="UP000190951"/>
    </source>
</evidence>
<protein>
    <submittedName>
        <fullName evidence="4">Uncharacterized protein</fullName>
    </submittedName>
</protein>
<dbReference type="PANTHER" id="PTHR39183">
    <property type="entry name" value="SPORE COAT PROTEIN F-LIKE PROTEIN YHCQ"/>
    <property type="match status" value="1"/>
</dbReference>
<dbReference type="Gene3D" id="1.20.1260.10">
    <property type="match status" value="1"/>
</dbReference>
<dbReference type="Proteomes" id="UP000190951">
    <property type="component" value="Chromosome"/>
</dbReference>
<gene>
    <name evidence="4" type="ORF">CROST_018990</name>
</gene>
<dbReference type="InterPro" id="IPR012347">
    <property type="entry name" value="Ferritin-like"/>
</dbReference>
<sequence>MQLASHELYDLHELIVSCVNSITNMAMFKSIVQDQDLKNILDTHFPAHIQDYNMKVEFLKKAEGTNQKLNVPNLNVMLQNFTSSPSNSFPPIAPRTDVQKMNDREIATAYLLTLKRAGREYAWSAMEMSNPEIREFLKDAFTMSCNHAYDVWQWMVQKGFYPLSPADRNEQNTISSMYNEVNQPVPTYL</sequence>
<dbReference type="GO" id="GO:0030435">
    <property type="term" value="P:sporulation resulting in formation of a cellular spore"/>
    <property type="evidence" value="ECO:0007669"/>
    <property type="project" value="UniProtKB-KW"/>
</dbReference>
<organism evidence="4 5">
    <name type="scientific">Clostridium felsineum</name>
    <dbReference type="NCBI Taxonomy" id="36839"/>
    <lineage>
        <taxon>Bacteria</taxon>
        <taxon>Bacillati</taxon>
        <taxon>Bacillota</taxon>
        <taxon>Clostridia</taxon>
        <taxon>Eubacteriales</taxon>
        <taxon>Clostridiaceae</taxon>
        <taxon>Clostridium</taxon>
    </lineage>
</organism>
<dbReference type="KEGG" id="crw:CROST_018990"/>
<keyword evidence="1" id="KW-0749">Sporulation</keyword>
<accession>A0A1S8LQY0</accession>